<name>A0A9N8EVM2_9STRA</name>
<evidence type="ECO:0000313" key="2">
    <source>
        <dbReference type="Proteomes" id="UP001153069"/>
    </source>
</evidence>
<protein>
    <submittedName>
        <fullName evidence="1">Uncharacterized protein</fullName>
    </submittedName>
</protein>
<evidence type="ECO:0000313" key="1">
    <source>
        <dbReference type="EMBL" id="CAB9527508.1"/>
    </source>
</evidence>
<dbReference type="Proteomes" id="UP001153069">
    <property type="component" value="Unassembled WGS sequence"/>
</dbReference>
<accession>A0A9N8EVM2</accession>
<dbReference type="AlphaFoldDB" id="A0A9N8EVM2"/>
<comment type="caution">
    <text evidence="1">The sequence shown here is derived from an EMBL/GenBank/DDBJ whole genome shotgun (WGS) entry which is preliminary data.</text>
</comment>
<dbReference type="EMBL" id="CAICTM010002007">
    <property type="protein sequence ID" value="CAB9527508.1"/>
    <property type="molecule type" value="Genomic_DNA"/>
</dbReference>
<proteinExistence type="predicted"/>
<keyword evidence="2" id="KW-1185">Reference proteome</keyword>
<organism evidence="1 2">
    <name type="scientific">Seminavis robusta</name>
    <dbReference type="NCBI Taxonomy" id="568900"/>
    <lineage>
        <taxon>Eukaryota</taxon>
        <taxon>Sar</taxon>
        <taxon>Stramenopiles</taxon>
        <taxon>Ochrophyta</taxon>
        <taxon>Bacillariophyta</taxon>
        <taxon>Bacillariophyceae</taxon>
        <taxon>Bacillariophycidae</taxon>
        <taxon>Naviculales</taxon>
        <taxon>Naviculaceae</taxon>
        <taxon>Seminavis</taxon>
    </lineage>
</organism>
<sequence>MPRSNRDALVTVFVCRALLLLLILVIIGSHEIAGSSSANPNTVGVSEIMGRFGLLGAIKPNPYVAASPLIIAAECSDGIVLIATHTASKEEKLLRVLEDDDDEQTHNRTVWNEFQYGRAGPSRIRRIDRFGTQLLSAGWRADCDLLGDKLCSLASKEVSLFGRPLWGLPYGRHLAEEATYFLAQHGVSPVRLPSCIGLLAACGNRDDSNNDNNDYDDGAVGSLWMIDANGWYRLKSLAVGGGPAPENDKNCTVLAQLVNDQLQDLDSREMTTDEAITHILAILGGGEEIDGNGTAPLLSHDCELEIAYTNAKTGGRLHRQSLKSFTTGRKEPIS</sequence>
<gene>
    <name evidence="1" type="ORF">SEMRO_2009_G310750.1</name>
</gene>
<reference evidence="1" key="1">
    <citation type="submission" date="2020-06" db="EMBL/GenBank/DDBJ databases">
        <authorList>
            <consortium name="Plant Systems Biology data submission"/>
        </authorList>
    </citation>
    <scope>NUCLEOTIDE SEQUENCE</scope>
    <source>
        <strain evidence="1">D6</strain>
    </source>
</reference>
<dbReference type="OrthoDB" id="47905at2759"/>